<dbReference type="PANTHER" id="PTHR22916:SF3">
    <property type="entry name" value="UDP-GLCNAC:BETAGAL BETA-1,3-N-ACETYLGLUCOSAMINYLTRANSFERASE-LIKE PROTEIN 1"/>
    <property type="match status" value="1"/>
</dbReference>
<dbReference type="EC" id="2.4.1.-" evidence="2"/>
<dbReference type="Pfam" id="PF00535">
    <property type="entry name" value="Glycos_transf_2"/>
    <property type="match status" value="1"/>
</dbReference>
<keyword evidence="2" id="KW-0328">Glycosyltransferase</keyword>
<keyword evidence="2" id="KW-0808">Transferase</keyword>
<evidence type="ECO:0000259" key="1">
    <source>
        <dbReference type="Pfam" id="PF00535"/>
    </source>
</evidence>
<dbReference type="InterPro" id="IPR029044">
    <property type="entry name" value="Nucleotide-diphossugar_trans"/>
</dbReference>
<evidence type="ECO:0000313" key="2">
    <source>
        <dbReference type="EMBL" id="ABG58143.1"/>
    </source>
</evidence>
<dbReference type="InterPro" id="IPR001173">
    <property type="entry name" value="Glyco_trans_2-like"/>
</dbReference>
<dbReference type="AlphaFoldDB" id="A0A6N4SPB1"/>
<dbReference type="Gene3D" id="3.90.550.10">
    <property type="entry name" value="Spore Coat Polysaccharide Biosynthesis Protein SpsA, Chain A"/>
    <property type="match status" value="1"/>
</dbReference>
<dbReference type="KEGG" id="chu:CHU_0860"/>
<dbReference type="Proteomes" id="UP000001822">
    <property type="component" value="Chromosome"/>
</dbReference>
<organism evidence="2 3">
    <name type="scientific">Cytophaga hutchinsonii (strain ATCC 33406 / DSM 1761 / CIP 103989 / NBRC 15051 / NCIMB 9469 / D465)</name>
    <dbReference type="NCBI Taxonomy" id="269798"/>
    <lineage>
        <taxon>Bacteria</taxon>
        <taxon>Pseudomonadati</taxon>
        <taxon>Bacteroidota</taxon>
        <taxon>Cytophagia</taxon>
        <taxon>Cytophagales</taxon>
        <taxon>Cytophagaceae</taxon>
        <taxon>Cytophaga</taxon>
    </lineage>
</organism>
<gene>
    <name evidence="2" type="ordered locus">CHU_0860</name>
</gene>
<name>A0A6N4SPB1_CYTH3</name>
<protein>
    <submittedName>
        <fullName evidence="2">B-glycosyltransferase, glycosyltransferase family 2 protein</fullName>
        <ecNumber evidence="2">2.4.1.-</ecNumber>
    </submittedName>
</protein>
<keyword evidence="3" id="KW-1185">Reference proteome</keyword>
<dbReference type="CDD" id="cd00761">
    <property type="entry name" value="Glyco_tranf_GTA_type"/>
    <property type="match status" value="1"/>
</dbReference>
<dbReference type="GO" id="GO:0016758">
    <property type="term" value="F:hexosyltransferase activity"/>
    <property type="evidence" value="ECO:0007669"/>
    <property type="project" value="UniProtKB-ARBA"/>
</dbReference>
<proteinExistence type="predicted"/>
<feature type="domain" description="Glycosyltransferase 2-like" evidence="1">
    <location>
        <begin position="4"/>
        <end position="165"/>
    </location>
</feature>
<sequence length="314" mass="35589">MNISVIIPIKNRAHLIAETLESIWAQSLPAAEVIIVDDGSTDNLRDILQPYADKIIFVSSKGHGPGAARNTGLEIAIGDAIQFFDSDDIMSPNKLEVQAALLGGNIKTGCVIGPFVAAKKEQHKWVQTDVIMQYFPIRNMPFNNIVAQGWCSITQACLFSRSLVDQVGAWREDIMTHEDKEYWSRIAMLVPFPVHENKSLTIYRQHEQQITDKHTKELERTQNGIAVFSEILKRDKKQLSLLSIFVLKGLIANYKKYCKRYQVHYPLTLSDHLSGIISKVYSKYGRVKTGTDWQPIHGVNADKTVFQKYLKLFV</sequence>
<dbReference type="PANTHER" id="PTHR22916">
    <property type="entry name" value="GLYCOSYLTRANSFERASE"/>
    <property type="match status" value="1"/>
</dbReference>
<dbReference type="OrthoDB" id="6307329at2"/>
<dbReference type="SUPFAM" id="SSF53448">
    <property type="entry name" value="Nucleotide-diphospho-sugar transferases"/>
    <property type="match status" value="1"/>
</dbReference>
<evidence type="ECO:0000313" key="3">
    <source>
        <dbReference type="Proteomes" id="UP000001822"/>
    </source>
</evidence>
<reference evidence="2 3" key="1">
    <citation type="journal article" date="2007" name="Appl. Environ. Microbiol.">
        <title>Genome sequence of the cellulolytic gliding bacterium Cytophaga hutchinsonii.</title>
        <authorList>
            <person name="Xie G."/>
            <person name="Bruce D.C."/>
            <person name="Challacombe J.F."/>
            <person name="Chertkov O."/>
            <person name="Detter J.C."/>
            <person name="Gilna P."/>
            <person name="Han C.S."/>
            <person name="Lucas S."/>
            <person name="Misra M."/>
            <person name="Myers G.L."/>
            <person name="Richardson P."/>
            <person name="Tapia R."/>
            <person name="Thayer N."/>
            <person name="Thompson L.S."/>
            <person name="Brettin T.S."/>
            <person name="Henrissat B."/>
            <person name="Wilson D.B."/>
            <person name="McBride M.J."/>
        </authorList>
    </citation>
    <scope>NUCLEOTIDE SEQUENCE [LARGE SCALE GENOMIC DNA]</scope>
    <source>
        <strain evidence="3">ATCC 33406 / DSM 1761 / CIP 103989 / NBRC 15051 / NCIMB 9469 / D465</strain>
    </source>
</reference>
<accession>A0A6N4SPB1</accession>
<dbReference type="EMBL" id="CP000383">
    <property type="protein sequence ID" value="ABG58143.1"/>
    <property type="molecule type" value="Genomic_DNA"/>
</dbReference>
<dbReference type="RefSeq" id="WP_011584259.1">
    <property type="nucleotide sequence ID" value="NC_008255.1"/>
</dbReference>